<organism evidence="7 8">
    <name type="scientific">Tulasnella calospora MUT 4182</name>
    <dbReference type="NCBI Taxonomy" id="1051891"/>
    <lineage>
        <taxon>Eukaryota</taxon>
        <taxon>Fungi</taxon>
        <taxon>Dikarya</taxon>
        <taxon>Basidiomycota</taxon>
        <taxon>Agaricomycotina</taxon>
        <taxon>Agaricomycetes</taxon>
        <taxon>Cantharellales</taxon>
        <taxon>Tulasnellaceae</taxon>
        <taxon>Tulasnella</taxon>
    </lineage>
</organism>
<dbReference type="GO" id="GO:0005739">
    <property type="term" value="C:mitochondrion"/>
    <property type="evidence" value="ECO:0007669"/>
    <property type="project" value="TreeGrafter"/>
</dbReference>
<reference evidence="8" key="2">
    <citation type="submission" date="2015-01" db="EMBL/GenBank/DDBJ databases">
        <title>Evolutionary Origins and Diversification of the Mycorrhizal Mutualists.</title>
        <authorList>
            <consortium name="DOE Joint Genome Institute"/>
            <consortium name="Mycorrhizal Genomics Consortium"/>
            <person name="Kohler A."/>
            <person name="Kuo A."/>
            <person name="Nagy L.G."/>
            <person name="Floudas D."/>
            <person name="Copeland A."/>
            <person name="Barry K.W."/>
            <person name="Cichocki N."/>
            <person name="Veneault-Fourrey C."/>
            <person name="LaButti K."/>
            <person name="Lindquist E.A."/>
            <person name="Lipzen A."/>
            <person name="Lundell T."/>
            <person name="Morin E."/>
            <person name="Murat C."/>
            <person name="Riley R."/>
            <person name="Ohm R."/>
            <person name="Sun H."/>
            <person name="Tunlid A."/>
            <person name="Henrissat B."/>
            <person name="Grigoriev I.V."/>
            <person name="Hibbett D.S."/>
            <person name="Martin F."/>
        </authorList>
    </citation>
    <scope>NUCLEOTIDE SEQUENCE [LARGE SCALE GENOMIC DNA]</scope>
    <source>
        <strain evidence="8">MUT 4182</strain>
    </source>
</reference>
<keyword evidence="3" id="KW-0812">Transmembrane</keyword>
<keyword evidence="5" id="KW-0472">Membrane</keyword>
<dbReference type="HOGENOM" id="CLU_049109_8_0_1"/>
<dbReference type="Proteomes" id="UP000054248">
    <property type="component" value="Unassembled WGS sequence"/>
</dbReference>
<gene>
    <name evidence="7" type="ORF">M407DRAFT_242533</name>
</gene>
<dbReference type="AlphaFoldDB" id="A0A0C3QNK5"/>
<evidence type="ECO:0000256" key="5">
    <source>
        <dbReference type="ARBA" id="ARBA00023136"/>
    </source>
</evidence>
<evidence type="ECO:0000256" key="3">
    <source>
        <dbReference type="ARBA" id="ARBA00022692"/>
    </source>
</evidence>
<dbReference type="Pfam" id="PF04117">
    <property type="entry name" value="Mpv17_PMP22"/>
    <property type="match status" value="1"/>
</dbReference>
<reference evidence="7 8" key="1">
    <citation type="submission" date="2014-04" db="EMBL/GenBank/DDBJ databases">
        <authorList>
            <consortium name="DOE Joint Genome Institute"/>
            <person name="Kuo A."/>
            <person name="Girlanda M."/>
            <person name="Perotto S."/>
            <person name="Kohler A."/>
            <person name="Nagy L.G."/>
            <person name="Floudas D."/>
            <person name="Copeland A."/>
            <person name="Barry K.W."/>
            <person name="Cichocki N."/>
            <person name="Veneault-Fourrey C."/>
            <person name="LaButti K."/>
            <person name="Lindquist E.A."/>
            <person name="Lipzen A."/>
            <person name="Lundell T."/>
            <person name="Morin E."/>
            <person name="Murat C."/>
            <person name="Sun H."/>
            <person name="Tunlid A."/>
            <person name="Henrissat B."/>
            <person name="Grigoriev I.V."/>
            <person name="Hibbett D.S."/>
            <person name="Martin F."/>
            <person name="Nordberg H.P."/>
            <person name="Cantor M.N."/>
            <person name="Hua S.X."/>
        </authorList>
    </citation>
    <scope>NUCLEOTIDE SEQUENCE [LARGE SCALE GENOMIC DNA]</scope>
    <source>
        <strain evidence="7 8">MUT 4182</strain>
    </source>
</reference>
<keyword evidence="8" id="KW-1185">Reference proteome</keyword>
<dbReference type="PANTHER" id="PTHR11266">
    <property type="entry name" value="PEROXISOMAL MEMBRANE PROTEIN 2, PXMP2 MPV17"/>
    <property type="match status" value="1"/>
</dbReference>
<dbReference type="OrthoDB" id="10267969at2759"/>
<evidence type="ECO:0000256" key="6">
    <source>
        <dbReference type="RuleBase" id="RU363053"/>
    </source>
</evidence>
<accession>A0A0C3QNK5</accession>
<evidence type="ECO:0000256" key="2">
    <source>
        <dbReference type="ARBA" id="ARBA00006824"/>
    </source>
</evidence>
<name>A0A0C3QNK5_9AGAM</name>
<comment type="subcellular location">
    <subcellularLocation>
        <location evidence="1">Membrane</location>
        <topology evidence="1">Multi-pass membrane protein</topology>
    </subcellularLocation>
</comment>
<evidence type="ECO:0000256" key="1">
    <source>
        <dbReference type="ARBA" id="ARBA00004141"/>
    </source>
</evidence>
<evidence type="ECO:0000313" key="7">
    <source>
        <dbReference type="EMBL" id="KIO29666.1"/>
    </source>
</evidence>
<dbReference type="GO" id="GO:0016020">
    <property type="term" value="C:membrane"/>
    <property type="evidence" value="ECO:0007669"/>
    <property type="project" value="UniProtKB-SubCell"/>
</dbReference>
<proteinExistence type="inferred from homology"/>
<dbReference type="STRING" id="1051891.A0A0C3QNK5"/>
<protein>
    <submittedName>
        <fullName evidence="7">Uncharacterized protein</fullName>
    </submittedName>
</protein>
<sequence>MATLARIYQSSFDRAPAQTLMFTNGCLSALGDVCAQSIELFSSRDLERKNYDPARTIRFIAFGVGMGPLIGRWNKFLEHAFPLRAAGGKVSFTSLAKRVAADQTMMAPVGMAIFVSSMGFMEGKNVTQVTQKYKDMFVPAMIANWKVWPAVQMVNFRFMPLPYRVPFQSTCGVFWTVYLSLLNSQAKER</sequence>
<comment type="similarity">
    <text evidence="2 6">Belongs to the peroxisomal membrane protein PXMP2/4 family.</text>
</comment>
<evidence type="ECO:0000313" key="8">
    <source>
        <dbReference type="Proteomes" id="UP000054248"/>
    </source>
</evidence>
<keyword evidence="4" id="KW-1133">Transmembrane helix</keyword>
<dbReference type="InterPro" id="IPR007248">
    <property type="entry name" value="Mpv17_PMP22"/>
</dbReference>
<evidence type="ECO:0000256" key="4">
    <source>
        <dbReference type="ARBA" id="ARBA00022989"/>
    </source>
</evidence>
<dbReference type="EMBL" id="KN822980">
    <property type="protein sequence ID" value="KIO29666.1"/>
    <property type="molecule type" value="Genomic_DNA"/>
</dbReference>
<dbReference type="PANTHER" id="PTHR11266:SF50">
    <property type="entry name" value="VACUOLAR MEMBRANE PROTEIN YOR292C"/>
    <property type="match status" value="1"/>
</dbReference>